<dbReference type="Proteomes" id="UP000828390">
    <property type="component" value="Unassembled WGS sequence"/>
</dbReference>
<dbReference type="AlphaFoldDB" id="A0A9D4HGA2"/>
<sequence>MHTLHTCRHDVLSTDIPQYSKKVNCPAPYSVHVFQRTKTIFKFSRGIITTNIRTKVLKCRRAPLATYALTNFQQDEDIIGTIFLTKFHDNQAINVTFRVLTRKNVDDVLRTNGDPKSTP</sequence>
<organism evidence="1 2">
    <name type="scientific">Dreissena polymorpha</name>
    <name type="common">Zebra mussel</name>
    <name type="synonym">Mytilus polymorpha</name>
    <dbReference type="NCBI Taxonomy" id="45954"/>
    <lineage>
        <taxon>Eukaryota</taxon>
        <taxon>Metazoa</taxon>
        <taxon>Spiralia</taxon>
        <taxon>Lophotrochozoa</taxon>
        <taxon>Mollusca</taxon>
        <taxon>Bivalvia</taxon>
        <taxon>Autobranchia</taxon>
        <taxon>Heteroconchia</taxon>
        <taxon>Euheterodonta</taxon>
        <taxon>Imparidentia</taxon>
        <taxon>Neoheterodontei</taxon>
        <taxon>Myida</taxon>
        <taxon>Dreissenoidea</taxon>
        <taxon>Dreissenidae</taxon>
        <taxon>Dreissena</taxon>
    </lineage>
</organism>
<evidence type="ECO:0000313" key="1">
    <source>
        <dbReference type="EMBL" id="KAH3831737.1"/>
    </source>
</evidence>
<proteinExistence type="predicted"/>
<comment type="caution">
    <text evidence="1">The sequence shown here is derived from an EMBL/GenBank/DDBJ whole genome shotgun (WGS) entry which is preliminary data.</text>
</comment>
<name>A0A9D4HGA2_DREPO</name>
<evidence type="ECO:0000313" key="2">
    <source>
        <dbReference type="Proteomes" id="UP000828390"/>
    </source>
</evidence>
<gene>
    <name evidence="1" type="ORF">DPMN_105006</name>
</gene>
<accession>A0A9D4HGA2</accession>
<keyword evidence="2" id="KW-1185">Reference proteome</keyword>
<dbReference type="EMBL" id="JAIWYP010000004">
    <property type="protein sequence ID" value="KAH3831737.1"/>
    <property type="molecule type" value="Genomic_DNA"/>
</dbReference>
<reference evidence="1" key="1">
    <citation type="journal article" date="2019" name="bioRxiv">
        <title>The Genome of the Zebra Mussel, Dreissena polymorpha: A Resource for Invasive Species Research.</title>
        <authorList>
            <person name="McCartney M.A."/>
            <person name="Auch B."/>
            <person name="Kono T."/>
            <person name="Mallez S."/>
            <person name="Zhang Y."/>
            <person name="Obille A."/>
            <person name="Becker A."/>
            <person name="Abrahante J.E."/>
            <person name="Garbe J."/>
            <person name="Badalamenti J.P."/>
            <person name="Herman A."/>
            <person name="Mangelson H."/>
            <person name="Liachko I."/>
            <person name="Sullivan S."/>
            <person name="Sone E.D."/>
            <person name="Koren S."/>
            <person name="Silverstein K.A.T."/>
            <person name="Beckman K.B."/>
            <person name="Gohl D.M."/>
        </authorList>
    </citation>
    <scope>NUCLEOTIDE SEQUENCE</scope>
    <source>
        <strain evidence="1">Duluth1</strain>
        <tissue evidence="1">Whole animal</tissue>
    </source>
</reference>
<protein>
    <submittedName>
        <fullName evidence="1">Uncharacterized protein</fullName>
    </submittedName>
</protein>
<reference evidence="1" key="2">
    <citation type="submission" date="2020-11" db="EMBL/GenBank/DDBJ databases">
        <authorList>
            <person name="McCartney M.A."/>
            <person name="Auch B."/>
            <person name="Kono T."/>
            <person name="Mallez S."/>
            <person name="Becker A."/>
            <person name="Gohl D.M."/>
            <person name="Silverstein K.A.T."/>
            <person name="Koren S."/>
            <person name="Bechman K.B."/>
            <person name="Herman A."/>
            <person name="Abrahante J.E."/>
            <person name="Garbe J."/>
        </authorList>
    </citation>
    <scope>NUCLEOTIDE SEQUENCE</scope>
    <source>
        <strain evidence="1">Duluth1</strain>
        <tissue evidence="1">Whole animal</tissue>
    </source>
</reference>